<keyword evidence="2" id="KW-1185">Reference proteome</keyword>
<dbReference type="AlphaFoldDB" id="A0A4C1W9K5"/>
<organism evidence="1 2">
    <name type="scientific">Eumeta variegata</name>
    <name type="common">Bagworm moth</name>
    <name type="synonym">Eumeta japonica</name>
    <dbReference type="NCBI Taxonomy" id="151549"/>
    <lineage>
        <taxon>Eukaryota</taxon>
        <taxon>Metazoa</taxon>
        <taxon>Ecdysozoa</taxon>
        <taxon>Arthropoda</taxon>
        <taxon>Hexapoda</taxon>
        <taxon>Insecta</taxon>
        <taxon>Pterygota</taxon>
        <taxon>Neoptera</taxon>
        <taxon>Endopterygota</taxon>
        <taxon>Lepidoptera</taxon>
        <taxon>Glossata</taxon>
        <taxon>Ditrysia</taxon>
        <taxon>Tineoidea</taxon>
        <taxon>Psychidae</taxon>
        <taxon>Oiketicinae</taxon>
        <taxon>Eumeta</taxon>
    </lineage>
</organism>
<comment type="caution">
    <text evidence="1">The sequence shown here is derived from an EMBL/GenBank/DDBJ whole genome shotgun (WGS) entry which is preliminary data.</text>
</comment>
<proteinExistence type="predicted"/>
<dbReference type="Proteomes" id="UP000299102">
    <property type="component" value="Unassembled WGS sequence"/>
</dbReference>
<evidence type="ECO:0000313" key="1">
    <source>
        <dbReference type="EMBL" id="GBP47713.1"/>
    </source>
</evidence>
<dbReference type="EMBL" id="BGZK01000508">
    <property type="protein sequence ID" value="GBP47713.1"/>
    <property type="molecule type" value="Genomic_DNA"/>
</dbReference>
<accession>A0A4C1W9K5</accession>
<reference evidence="1 2" key="1">
    <citation type="journal article" date="2019" name="Commun. Biol.">
        <title>The bagworm genome reveals a unique fibroin gene that provides high tensile strength.</title>
        <authorList>
            <person name="Kono N."/>
            <person name="Nakamura H."/>
            <person name="Ohtoshi R."/>
            <person name="Tomita M."/>
            <person name="Numata K."/>
            <person name="Arakawa K."/>
        </authorList>
    </citation>
    <scope>NUCLEOTIDE SEQUENCE [LARGE SCALE GENOMIC DNA]</scope>
</reference>
<protein>
    <submittedName>
        <fullName evidence="1">Uncharacterized protein</fullName>
    </submittedName>
</protein>
<sequence>MFRRSSKFMMVENELSAEKLYHRREVWAVWPAVAVAFTCAHPICTATKVLHVLLLLAGCWPLVPGGQQWTGNVTDFPFFADRSCRIGEFADAAICHQTNAHLDCKNGIAMQWLKGVQWVTLLILCSFF</sequence>
<gene>
    <name evidence="1" type="ORF">EVAR_14244_1</name>
</gene>
<evidence type="ECO:0000313" key="2">
    <source>
        <dbReference type="Proteomes" id="UP000299102"/>
    </source>
</evidence>
<name>A0A4C1W9K5_EUMVA</name>